<name>A0A1M5CD50_LOKAT</name>
<dbReference type="Gene3D" id="1.10.3730.20">
    <property type="match status" value="1"/>
</dbReference>
<dbReference type="Pfam" id="PF00893">
    <property type="entry name" value="Multi_Drug_Res"/>
    <property type="match status" value="1"/>
</dbReference>
<dbReference type="SUPFAM" id="SSF103481">
    <property type="entry name" value="Multidrug resistance efflux transporter EmrE"/>
    <property type="match status" value="1"/>
</dbReference>
<gene>
    <name evidence="11" type="ORF">SAMN05444339_107131</name>
</gene>
<sequence>MAWLALVVAGLLETAWAGLLKTVAAKPAPGPVLLTAALIVASMVALAWAMRSLPVGIAYPVWTGIGSVGTVVIGALIYGEALTSMTLAGLAFLILGMVLLGLGGSH</sequence>
<evidence type="ECO:0000313" key="12">
    <source>
        <dbReference type="Proteomes" id="UP000183987"/>
    </source>
</evidence>
<keyword evidence="12" id="KW-1185">Reference proteome</keyword>
<dbReference type="InterPro" id="IPR037185">
    <property type="entry name" value="EmrE-like"/>
</dbReference>
<evidence type="ECO:0000256" key="1">
    <source>
        <dbReference type="ARBA" id="ARBA00004651"/>
    </source>
</evidence>
<evidence type="ECO:0000256" key="9">
    <source>
        <dbReference type="RuleBase" id="RU003942"/>
    </source>
</evidence>
<feature type="transmembrane region" description="Helical" evidence="10">
    <location>
        <begin position="84"/>
        <end position="103"/>
    </location>
</feature>
<organism evidence="11 12">
    <name type="scientific">Loktanella atrilutea</name>
    <dbReference type="NCBI Taxonomy" id="366533"/>
    <lineage>
        <taxon>Bacteria</taxon>
        <taxon>Pseudomonadati</taxon>
        <taxon>Pseudomonadota</taxon>
        <taxon>Alphaproteobacteria</taxon>
        <taxon>Rhodobacterales</taxon>
        <taxon>Roseobacteraceae</taxon>
        <taxon>Loktanella</taxon>
    </lineage>
</organism>
<keyword evidence="3" id="KW-1003">Cell membrane</keyword>
<accession>A0A1M5CD50</accession>
<comment type="subcellular location">
    <subcellularLocation>
        <location evidence="1 9">Cell membrane</location>
        <topology evidence="1 9">Multi-pass membrane protein</topology>
    </subcellularLocation>
</comment>
<dbReference type="RefSeq" id="WP_072858000.1">
    <property type="nucleotide sequence ID" value="NZ_FQUE01000007.1"/>
</dbReference>
<dbReference type="InterPro" id="IPR000390">
    <property type="entry name" value="Small_drug/metabolite_transptr"/>
</dbReference>
<keyword evidence="2" id="KW-0813">Transport</keyword>
<comment type="similarity">
    <text evidence="7">Belongs to the drug/metabolite transporter (DMT) superfamily. Small multidrug resistance (SMR) (TC 2.A.7.1) family. Gdx/SugE subfamily.</text>
</comment>
<evidence type="ECO:0000256" key="2">
    <source>
        <dbReference type="ARBA" id="ARBA00022448"/>
    </source>
</evidence>
<dbReference type="PANTHER" id="PTHR30561">
    <property type="entry name" value="SMR FAMILY PROTON-DEPENDENT DRUG EFFLUX TRANSPORTER SUGE"/>
    <property type="match status" value="1"/>
</dbReference>
<dbReference type="GO" id="GO:0022857">
    <property type="term" value="F:transmembrane transporter activity"/>
    <property type="evidence" value="ECO:0007669"/>
    <property type="project" value="InterPro"/>
</dbReference>
<dbReference type="GO" id="GO:0005886">
    <property type="term" value="C:plasma membrane"/>
    <property type="evidence" value="ECO:0007669"/>
    <property type="project" value="UniProtKB-SubCell"/>
</dbReference>
<evidence type="ECO:0000256" key="6">
    <source>
        <dbReference type="ARBA" id="ARBA00023136"/>
    </source>
</evidence>
<keyword evidence="5 10" id="KW-1133">Transmembrane helix</keyword>
<evidence type="ECO:0000256" key="8">
    <source>
        <dbReference type="ARBA" id="ARBA00039168"/>
    </source>
</evidence>
<evidence type="ECO:0000256" key="7">
    <source>
        <dbReference type="ARBA" id="ARBA00038151"/>
    </source>
</evidence>
<evidence type="ECO:0000256" key="10">
    <source>
        <dbReference type="SAM" id="Phobius"/>
    </source>
</evidence>
<evidence type="ECO:0000313" key="11">
    <source>
        <dbReference type="EMBL" id="SHF52606.1"/>
    </source>
</evidence>
<evidence type="ECO:0000256" key="4">
    <source>
        <dbReference type="ARBA" id="ARBA00022692"/>
    </source>
</evidence>
<dbReference type="AlphaFoldDB" id="A0A1M5CD50"/>
<keyword evidence="6 10" id="KW-0472">Membrane</keyword>
<dbReference type="PANTHER" id="PTHR30561:SF0">
    <property type="entry name" value="GUANIDINIUM EXPORTER"/>
    <property type="match status" value="1"/>
</dbReference>
<reference evidence="12" key="1">
    <citation type="submission" date="2016-11" db="EMBL/GenBank/DDBJ databases">
        <authorList>
            <person name="Varghese N."/>
            <person name="Submissions S."/>
        </authorList>
    </citation>
    <scope>NUCLEOTIDE SEQUENCE [LARGE SCALE GENOMIC DNA]</scope>
    <source>
        <strain evidence="12">DSM 29326</strain>
    </source>
</reference>
<dbReference type="InterPro" id="IPR045324">
    <property type="entry name" value="Small_multidrug_res"/>
</dbReference>
<feature type="transmembrane region" description="Helical" evidence="10">
    <location>
        <begin position="33"/>
        <end position="50"/>
    </location>
</feature>
<dbReference type="OrthoDB" id="9808638at2"/>
<keyword evidence="4 9" id="KW-0812">Transmembrane</keyword>
<dbReference type="EMBL" id="FQUE01000007">
    <property type="protein sequence ID" value="SHF52606.1"/>
    <property type="molecule type" value="Genomic_DNA"/>
</dbReference>
<evidence type="ECO:0000256" key="5">
    <source>
        <dbReference type="ARBA" id="ARBA00022989"/>
    </source>
</evidence>
<dbReference type="Proteomes" id="UP000183987">
    <property type="component" value="Unassembled WGS sequence"/>
</dbReference>
<protein>
    <recommendedName>
        <fullName evidence="8">Guanidinium exporter</fullName>
    </recommendedName>
</protein>
<proteinExistence type="inferred from homology"/>
<feature type="transmembrane region" description="Helical" evidence="10">
    <location>
        <begin position="57"/>
        <end position="78"/>
    </location>
</feature>
<evidence type="ECO:0000256" key="3">
    <source>
        <dbReference type="ARBA" id="ARBA00022475"/>
    </source>
</evidence>
<dbReference type="STRING" id="366533.SAMN05444339_107131"/>